<feature type="domain" description="Major facilitator superfamily (MFS) profile" evidence="9">
    <location>
        <begin position="7"/>
        <end position="391"/>
    </location>
</feature>
<feature type="transmembrane region" description="Helical" evidence="8">
    <location>
        <begin position="341"/>
        <end position="362"/>
    </location>
</feature>
<protein>
    <recommendedName>
        <fullName evidence="8">Bcr/CflA family efflux transporter</fullName>
    </recommendedName>
</protein>
<feature type="transmembrane region" description="Helical" evidence="8">
    <location>
        <begin position="242"/>
        <end position="261"/>
    </location>
</feature>
<feature type="transmembrane region" description="Helical" evidence="8">
    <location>
        <begin position="43"/>
        <end position="60"/>
    </location>
</feature>
<evidence type="ECO:0000256" key="2">
    <source>
        <dbReference type="ARBA" id="ARBA00006236"/>
    </source>
</evidence>
<reference evidence="10" key="1">
    <citation type="submission" date="2022-09" db="EMBL/GenBank/DDBJ databases">
        <title>Rhodovastum sp. nov. RN2-1 isolated from soil in Seongnam, South Korea.</title>
        <authorList>
            <person name="Le N.T."/>
        </authorList>
    </citation>
    <scope>NUCLEOTIDE SEQUENCE</scope>
    <source>
        <strain evidence="10">RN2-1</strain>
    </source>
</reference>
<dbReference type="EMBL" id="JAPDNT010000033">
    <property type="protein sequence ID" value="MCW3477262.1"/>
    <property type="molecule type" value="Genomic_DNA"/>
</dbReference>
<organism evidence="10 11">
    <name type="scientific">Limobrevibacterium gyesilva</name>
    <dbReference type="NCBI Taxonomy" id="2991712"/>
    <lineage>
        <taxon>Bacteria</taxon>
        <taxon>Pseudomonadati</taxon>
        <taxon>Pseudomonadota</taxon>
        <taxon>Alphaproteobacteria</taxon>
        <taxon>Acetobacterales</taxon>
        <taxon>Acetobacteraceae</taxon>
        <taxon>Limobrevibacterium</taxon>
    </lineage>
</organism>
<feature type="transmembrane region" description="Helical" evidence="8">
    <location>
        <begin position="282"/>
        <end position="304"/>
    </location>
</feature>
<name>A0AA41YRK4_9PROT</name>
<evidence type="ECO:0000313" key="11">
    <source>
        <dbReference type="Proteomes" id="UP001165679"/>
    </source>
</evidence>
<feature type="transmembrane region" description="Helical" evidence="8">
    <location>
        <begin position="131"/>
        <end position="156"/>
    </location>
</feature>
<dbReference type="InterPro" id="IPR004812">
    <property type="entry name" value="Efflux_drug-R_Bcr/CmlA"/>
</dbReference>
<feature type="transmembrane region" description="Helical" evidence="8">
    <location>
        <begin position="368"/>
        <end position="386"/>
    </location>
</feature>
<feature type="transmembrane region" description="Helical" evidence="8">
    <location>
        <begin position="310"/>
        <end position="329"/>
    </location>
</feature>
<dbReference type="Gene3D" id="1.20.1720.10">
    <property type="entry name" value="Multidrug resistance protein D"/>
    <property type="match status" value="1"/>
</dbReference>
<dbReference type="GO" id="GO:0005886">
    <property type="term" value="C:plasma membrane"/>
    <property type="evidence" value="ECO:0007669"/>
    <property type="project" value="UniProtKB-SubCell"/>
</dbReference>
<evidence type="ECO:0000256" key="5">
    <source>
        <dbReference type="ARBA" id="ARBA00022692"/>
    </source>
</evidence>
<dbReference type="InterPro" id="IPR020846">
    <property type="entry name" value="MFS_dom"/>
</dbReference>
<accession>A0AA41YRK4</accession>
<dbReference type="Pfam" id="PF07690">
    <property type="entry name" value="MFS_1"/>
    <property type="match status" value="1"/>
</dbReference>
<dbReference type="NCBIfam" id="TIGR00710">
    <property type="entry name" value="efflux_Bcr_CflA"/>
    <property type="match status" value="1"/>
</dbReference>
<feature type="transmembrane region" description="Helical" evidence="8">
    <location>
        <begin position="72"/>
        <end position="92"/>
    </location>
</feature>
<comment type="subcellular location">
    <subcellularLocation>
        <location evidence="8">Cell inner membrane</location>
        <topology evidence="8">Multi-pass membrane protein</topology>
    </subcellularLocation>
    <subcellularLocation>
        <location evidence="1">Cell membrane</location>
        <topology evidence="1">Multi-pass membrane protein</topology>
    </subcellularLocation>
</comment>
<keyword evidence="7 8" id="KW-0472">Membrane</keyword>
<keyword evidence="6 8" id="KW-1133">Transmembrane helix</keyword>
<keyword evidence="4" id="KW-1003">Cell membrane</keyword>
<dbReference type="RefSeq" id="WP_264716198.1">
    <property type="nucleotide sequence ID" value="NZ_JAPDNT010000033.1"/>
</dbReference>
<gene>
    <name evidence="10" type="ORF">OL599_22070</name>
</gene>
<reference evidence="10" key="2">
    <citation type="submission" date="2022-10" db="EMBL/GenBank/DDBJ databases">
        <authorList>
            <person name="Trinh H.N."/>
        </authorList>
    </citation>
    <scope>NUCLEOTIDE SEQUENCE</scope>
    <source>
        <strain evidence="10">RN2-1</strain>
    </source>
</reference>
<dbReference type="Proteomes" id="UP001165679">
    <property type="component" value="Unassembled WGS sequence"/>
</dbReference>
<dbReference type="PANTHER" id="PTHR23502">
    <property type="entry name" value="MAJOR FACILITATOR SUPERFAMILY"/>
    <property type="match status" value="1"/>
</dbReference>
<evidence type="ECO:0000256" key="3">
    <source>
        <dbReference type="ARBA" id="ARBA00022448"/>
    </source>
</evidence>
<dbReference type="SUPFAM" id="SSF103473">
    <property type="entry name" value="MFS general substrate transporter"/>
    <property type="match status" value="1"/>
</dbReference>
<evidence type="ECO:0000256" key="8">
    <source>
        <dbReference type="RuleBase" id="RU365088"/>
    </source>
</evidence>
<dbReference type="CDD" id="cd17320">
    <property type="entry name" value="MFS_MdfA_MDR_like"/>
    <property type="match status" value="1"/>
</dbReference>
<comment type="similarity">
    <text evidence="2 8">Belongs to the major facilitator superfamily. Bcr/CmlA family.</text>
</comment>
<feature type="transmembrane region" description="Helical" evidence="8">
    <location>
        <begin position="162"/>
        <end position="182"/>
    </location>
</feature>
<dbReference type="InterPro" id="IPR011701">
    <property type="entry name" value="MFS"/>
</dbReference>
<dbReference type="AlphaFoldDB" id="A0AA41YRK4"/>
<dbReference type="PANTHER" id="PTHR23502:SF132">
    <property type="entry name" value="POLYAMINE TRANSPORTER 2-RELATED"/>
    <property type="match status" value="1"/>
</dbReference>
<evidence type="ECO:0000256" key="4">
    <source>
        <dbReference type="ARBA" id="ARBA00022475"/>
    </source>
</evidence>
<comment type="caution">
    <text evidence="10">The sequence shown here is derived from an EMBL/GenBank/DDBJ whole genome shotgun (WGS) entry which is preliminary data.</text>
</comment>
<evidence type="ECO:0000313" key="10">
    <source>
        <dbReference type="EMBL" id="MCW3477262.1"/>
    </source>
</evidence>
<evidence type="ECO:0000259" key="9">
    <source>
        <dbReference type="PROSITE" id="PS50850"/>
    </source>
</evidence>
<evidence type="ECO:0000256" key="7">
    <source>
        <dbReference type="ARBA" id="ARBA00023136"/>
    </source>
</evidence>
<dbReference type="PROSITE" id="PS50850">
    <property type="entry name" value="MFS"/>
    <property type="match status" value="1"/>
</dbReference>
<comment type="caution">
    <text evidence="8">Lacks conserved residue(s) required for the propagation of feature annotation.</text>
</comment>
<keyword evidence="11" id="KW-1185">Reference proteome</keyword>
<feature type="transmembrane region" description="Helical" evidence="8">
    <location>
        <begin position="211"/>
        <end position="230"/>
    </location>
</feature>
<dbReference type="FunFam" id="1.20.1720.10:FF:000005">
    <property type="entry name" value="Bcr/CflA family efflux transporter"/>
    <property type="match status" value="1"/>
</dbReference>
<feature type="transmembrane region" description="Helical" evidence="8">
    <location>
        <begin position="98"/>
        <end position="119"/>
    </location>
</feature>
<keyword evidence="8" id="KW-0997">Cell inner membrane</keyword>
<sequence>MTFPAWLPLLLGLLSAVGPLSTDMYLPAFPAIEEALGGRPGTAQLTLATWFVGLAIGQITQGTLSDRYGRRWPLIVGTALYTLASVGCAVAPDLVTLSVLRLLCGFGGSAGMVITRAIVRDLADGHAAARLMSKLMLVMGAAPILAPTLGGVVLIFSGWQAIFWICAAYGGLCCLLVALFLPETLPQARRVRLGLGGIISRYAAILRERGFITHALMGGFAMSGMFAYLGGSPGVFIDLFHLSPSLYGALFGVSAAGFIAASQINPRLLTRFGAERVMRVAVRVFLAATVVLTAVAFVGPWGWVAVWAPIFFAMSSQGFLMPNAVVGALSRHAANAGAASALMGTMQFCLGAVSGLAVGVLSDGTARPMALLMLAGAIGAAICDLGRPRRA</sequence>
<evidence type="ECO:0000256" key="1">
    <source>
        <dbReference type="ARBA" id="ARBA00004651"/>
    </source>
</evidence>
<dbReference type="InterPro" id="IPR036259">
    <property type="entry name" value="MFS_trans_sf"/>
</dbReference>
<proteinExistence type="inferred from homology"/>
<keyword evidence="3 8" id="KW-0813">Transport</keyword>
<evidence type="ECO:0000256" key="6">
    <source>
        <dbReference type="ARBA" id="ARBA00022989"/>
    </source>
</evidence>
<dbReference type="GO" id="GO:0015385">
    <property type="term" value="F:sodium:proton antiporter activity"/>
    <property type="evidence" value="ECO:0007669"/>
    <property type="project" value="TreeGrafter"/>
</dbReference>
<dbReference type="GO" id="GO:1990961">
    <property type="term" value="P:xenobiotic detoxification by transmembrane export across the plasma membrane"/>
    <property type="evidence" value="ECO:0007669"/>
    <property type="project" value="InterPro"/>
</dbReference>
<keyword evidence="5 8" id="KW-0812">Transmembrane</keyword>
<dbReference type="GO" id="GO:0042910">
    <property type="term" value="F:xenobiotic transmembrane transporter activity"/>
    <property type="evidence" value="ECO:0007669"/>
    <property type="project" value="InterPro"/>
</dbReference>